<evidence type="ECO:0000313" key="2">
    <source>
        <dbReference type="Proteomes" id="UP000593565"/>
    </source>
</evidence>
<keyword evidence="2" id="KW-1185">Reference proteome</keyword>
<dbReference type="Proteomes" id="UP000593565">
    <property type="component" value="Unassembled WGS sequence"/>
</dbReference>
<gene>
    <name evidence="1" type="ORF">AMELA_G00157500</name>
</gene>
<comment type="caution">
    <text evidence="1">The sequence shown here is derived from an EMBL/GenBank/DDBJ whole genome shotgun (WGS) entry which is preliminary data.</text>
</comment>
<accession>A0A7J6AE56</accession>
<dbReference type="EMBL" id="JAAGNN010000013">
    <property type="protein sequence ID" value="KAF4081086.1"/>
    <property type="molecule type" value="Genomic_DNA"/>
</dbReference>
<reference evidence="1 2" key="1">
    <citation type="submission" date="2020-02" db="EMBL/GenBank/DDBJ databases">
        <title>A chromosome-scale genome assembly of the black bullhead catfish (Ameiurus melas).</title>
        <authorList>
            <person name="Wen M."/>
            <person name="Zham M."/>
            <person name="Cabau C."/>
            <person name="Klopp C."/>
            <person name="Donnadieu C."/>
            <person name="Roques C."/>
            <person name="Bouchez O."/>
            <person name="Lampietro C."/>
            <person name="Jouanno E."/>
            <person name="Herpin A."/>
            <person name="Louis A."/>
            <person name="Berthelot C."/>
            <person name="Parey E."/>
            <person name="Roest-Crollius H."/>
            <person name="Braasch I."/>
            <person name="Postlethwait J."/>
            <person name="Robinson-Rechavi M."/>
            <person name="Echchiki A."/>
            <person name="Begum T."/>
            <person name="Montfort J."/>
            <person name="Schartl M."/>
            <person name="Bobe J."/>
            <person name="Guiguen Y."/>
        </authorList>
    </citation>
    <scope>NUCLEOTIDE SEQUENCE [LARGE SCALE GENOMIC DNA]</scope>
    <source>
        <strain evidence="1">M_S1</strain>
        <tissue evidence="1">Blood</tissue>
    </source>
</reference>
<organism evidence="1 2">
    <name type="scientific">Ameiurus melas</name>
    <name type="common">Black bullhead</name>
    <name type="synonym">Silurus melas</name>
    <dbReference type="NCBI Taxonomy" id="219545"/>
    <lineage>
        <taxon>Eukaryota</taxon>
        <taxon>Metazoa</taxon>
        <taxon>Chordata</taxon>
        <taxon>Craniata</taxon>
        <taxon>Vertebrata</taxon>
        <taxon>Euteleostomi</taxon>
        <taxon>Actinopterygii</taxon>
        <taxon>Neopterygii</taxon>
        <taxon>Teleostei</taxon>
        <taxon>Ostariophysi</taxon>
        <taxon>Siluriformes</taxon>
        <taxon>Ictaluridae</taxon>
        <taxon>Ameiurus</taxon>
    </lineage>
</organism>
<sequence>MICGIDSEVFPRNLEPENRLGSPCWSGFTVNVAMGDVLVSWLTWTLLHRAGDESVRLRVTHLSQNQQPLARQLAVLVKQPRMTP</sequence>
<proteinExistence type="predicted"/>
<protein>
    <submittedName>
        <fullName evidence="1">Uncharacterized protein</fullName>
    </submittedName>
</protein>
<name>A0A7J6AE56_AMEME</name>
<evidence type="ECO:0000313" key="1">
    <source>
        <dbReference type="EMBL" id="KAF4081086.1"/>
    </source>
</evidence>
<dbReference type="AlphaFoldDB" id="A0A7J6AE56"/>